<dbReference type="AlphaFoldDB" id="A0A4Y2NF13"/>
<keyword evidence="2" id="KW-1185">Reference proteome</keyword>
<proteinExistence type="predicted"/>
<comment type="caution">
    <text evidence="1">The sequence shown here is derived from an EMBL/GenBank/DDBJ whole genome shotgun (WGS) entry which is preliminary data.</text>
</comment>
<gene>
    <name evidence="1" type="ORF">AVEN_88089_1</name>
</gene>
<protein>
    <submittedName>
        <fullName evidence="1">Uncharacterized protein</fullName>
    </submittedName>
</protein>
<evidence type="ECO:0000313" key="1">
    <source>
        <dbReference type="EMBL" id="GBN37462.1"/>
    </source>
</evidence>
<dbReference type="OrthoDB" id="8122238at2759"/>
<reference evidence="1 2" key="1">
    <citation type="journal article" date="2019" name="Sci. Rep.">
        <title>Orb-weaving spider Araneus ventricosus genome elucidates the spidroin gene catalogue.</title>
        <authorList>
            <person name="Kono N."/>
            <person name="Nakamura H."/>
            <person name="Ohtoshi R."/>
            <person name="Moran D.A.P."/>
            <person name="Shinohara A."/>
            <person name="Yoshida Y."/>
            <person name="Fujiwara M."/>
            <person name="Mori M."/>
            <person name="Tomita M."/>
            <person name="Arakawa K."/>
        </authorList>
    </citation>
    <scope>NUCLEOTIDE SEQUENCE [LARGE SCALE GENOMIC DNA]</scope>
</reference>
<dbReference type="EMBL" id="BGPR01009022">
    <property type="protein sequence ID" value="GBN37462.1"/>
    <property type="molecule type" value="Genomic_DNA"/>
</dbReference>
<organism evidence="1 2">
    <name type="scientific">Araneus ventricosus</name>
    <name type="common">Orbweaver spider</name>
    <name type="synonym">Epeira ventricosa</name>
    <dbReference type="NCBI Taxonomy" id="182803"/>
    <lineage>
        <taxon>Eukaryota</taxon>
        <taxon>Metazoa</taxon>
        <taxon>Ecdysozoa</taxon>
        <taxon>Arthropoda</taxon>
        <taxon>Chelicerata</taxon>
        <taxon>Arachnida</taxon>
        <taxon>Araneae</taxon>
        <taxon>Araneomorphae</taxon>
        <taxon>Entelegynae</taxon>
        <taxon>Araneoidea</taxon>
        <taxon>Araneidae</taxon>
        <taxon>Araneus</taxon>
    </lineage>
</organism>
<accession>A0A4Y2NF13</accession>
<dbReference type="Proteomes" id="UP000499080">
    <property type="component" value="Unassembled WGS sequence"/>
</dbReference>
<sequence>MVEENVHPTKEGMAFEAIRPLKNKGIIIDCPDDKAAQRLLQTIQINEKLSEEIRCKKSQIRFPRCIVYDIPKVMEGIEMLETLELAAGAPKGSLKSCFRIKGKQEYSHLVFSTKPEFHIRLINQQKVLINWKKHSIREHFSVRRCFRCQGFLHTQMA</sequence>
<name>A0A4Y2NF13_ARAVE</name>
<evidence type="ECO:0000313" key="2">
    <source>
        <dbReference type="Proteomes" id="UP000499080"/>
    </source>
</evidence>